<proteinExistence type="predicted"/>
<reference evidence="1 2" key="1">
    <citation type="submission" date="2024-01" db="EMBL/GenBank/DDBJ databases">
        <title>The genome of the rayed Mediterranean limpet Patella caerulea (Linnaeus, 1758).</title>
        <authorList>
            <person name="Anh-Thu Weber A."/>
            <person name="Halstead-Nussloch G."/>
        </authorList>
    </citation>
    <scope>NUCLEOTIDE SEQUENCE [LARGE SCALE GENOMIC DNA]</scope>
    <source>
        <strain evidence="1">AATW-2023a</strain>
        <tissue evidence="1">Whole specimen</tissue>
    </source>
</reference>
<evidence type="ECO:0000313" key="1">
    <source>
        <dbReference type="EMBL" id="KAK6178314.1"/>
    </source>
</evidence>
<keyword evidence="2" id="KW-1185">Reference proteome</keyword>
<dbReference type="PANTHER" id="PTHR34239">
    <property type="entry name" value="APPLE DOMAIN-CONTAINING PROTEIN"/>
    <property type="match status" value="1"/>
</dbReference>
<dbReference type="PANTHER" id="PTHR34239:SF2">
    <property type="entry name" value="TRANSPOSABLE ELEMENT P TRANSPOSASE_THAP9 CONSERVED DOMAIN-CONTAINING PROTEIN"/>
    <property type="match status" value="1"/>
</dbReference>
<accession>A0AAN8JMH1</accession>
<dbReference type="EMBL" id="JAZGQO010000009">
    <property type="protein sequence ID" value="KAK6178314.1"/>
    <property type="molecule type" value="Genomic_DNA"/>
</dbReference>
<gene>
    <name evidence="1" type="ORF">SNE40_013113</name>
</gene>
<name>A0AAN8JMH1_PATCE</name>
<dbReference type="AlphaFoldDB" id="A0AAN8JMH1"/>
<dbReference type="Proteomes" id="UP001347796">
    <property type="component" value="Unassembled WGS sequence"/>
</dbReference>
<protein>
    <submittedName>
        <fullName evidence="1">Uncharacterized protein</fullName>
    </submittedName>
</protein>
<comment type="caution">
    <text evidence="1">The sequence shown here is derived from an EMBL/GenBank/DDBJ whole genome shotgun (WGS) entry which is preliminary data.</text>
</comment>
<sequence length="107" mass="11869">MANTQNALAKACITNIEVLDTMLKSKNIDEENIRKSSDAISFLGHASFDLSIKTREMLKGSLSKEFQIIGTAQIPVTSFLFGDDLNKTLKEIRGVNKIKTTSTFNQE</sequence>
<organism evidence="1 2">
    <name type="scientific">Patella caerulea</name>
    <name type="common">Rayed Mediterranean limpet</name>
    <dbReference type="NCBI Taxonomy" id="87958"/>
    <lineage>
        <taxon>Eukaryota</taxon>
        <taxon>Metazoa</taxon>
        <taxon>Spiralia</taxon>
        <taxon>Lophotrochozoa</taxon>
        <taxon>Mollusca</taxon>
        <taxon>Gastropoda</taxon>
        <taxon>Patellogastropoda</taxon>
        <taxon>Patelloidea</taxon>
        <taxon>Patellidae</taxon>
        <taxon>Patella</taxon>
    </lineage>
</organism>
<evidence type="ECO:0000313" key="2">
    <source>
        <dbReference type="Proteomes" id="UP001347796"/>
    </source>
</evidence>